<reference evidence="6 7" key="1">
    <citation type="journal article" date="2019" name="Sci. Rep.">
        <title>Sulfobacillus thermotolerans: new insights into resistance and metabolic capacities of acidophilic chemolithotrophs.</title>
        <authorList>
            <person name="Panyushkina A.E."/>
            <person name="Babenko V.V."/>
            <person name="Nikitina A.S."/>
            <person name="Selezneva O.V."/>
            <person name="Tsaplina I.A."/>
            <person name="Letarova M.A."/>
            <person name="Kostryukova E.S."/>
            <person name="Letarov A.V."/>
        </authorList>
    </citation>
    <scope>NUCLEOTIDE SEQUENCE [LARGE SCALE GENOMIC DNA]</scope>
    <source>
        <strain evidence="6 7">Kr1</strain>
    </source>
</reference>
<evidence type="ECO:0000259" key="5">
    <source>
        <dbReference type="PROSITE" id="PS51635"/>
    </source>
</evidence>
<dbReference type="InterPro" id="IPR002641">
    <property type="entry name" value="PNPLA_dom"/>
</dbReference>
<evidence type="ECO:0000256" key="4">
    <source>
        <dbReference type="PROSITE-ProRule" id="PRU01161"/>
    </source>
</evidence>
<gene>
    <name evidence="6" type="ORF">BXT84_15150</name>
</gene>
<feature type="domain" description="PNPLA" evidence="5">
    <location>
        <begin position="4"/>
        <end position="192"/>
    </location>
</feature>
<evidence type="ECO:0000313" key="7">
    <source>
        <dbReference type="Proteomes" id="UP000325292"/>
    </source>
</evidence>
<keyword evidence="7" id="KW-1185">Reference proteome</keyword>
<protein>
    <recommendedName>
        <fullName evidence="5">PNPLA domain-containing protein</fullName>
    </recommendedName>
</protein>
<keyword evidence="2 4" id="KW-0442">Lipid degradation</keyword>
<keyword evidence="3 4" id="KW-0443">Lipid metabolism</keyword>
<feature type="short sequence motif" description="DGA/G" evidence="4">
    <location>
        <begin position="179"/>
        <end position="181"/>
    </location>
</feature>
<dbReference type="Pfam" id="PF01734">
    <property type="entry name" value="Patatin"/>
    <property type="match status" value="1"/>
</dbReference>
<evidence type="ECO:0000256" key="1">
    <source>
        <dbReference type="ARBA" id="ARBA00022801"/>
    </source>
</evidence>
<dbReference type="Gene3D" id="3.40.1090.10">
    <property type="entry name" value="Cytosolic phospholipase A2 catalytic domain"/>
    <property type="match status" value="2"/>
</dbReference>
<feature type="short sequence motif" description="GXGXXG" evidence="4">
    <location>
        <begin position="8"/>
        <end position="13"/>
    </location>
</feature>
<dbReference type="SUPFAM" id="SSF52151">
    <property type="entry name" value="FabD/lysophospholipase-like"/>
    <property type="match status" value="1"/>
</dbReference>
<dbReference type="InterPro" id="IPR050301">
    <property type="entry name" value="NTE"/>
</dbReference>
<dbReference type="EMBL" id="CP019454">
    <property type="protein sequence ID" value="AUW95125.1"/>
    <property type="molecule type" value="Genomic_DNA"/>
</dbReference>
<evidence type="ECO:0000313" key="6">
    <source>
        <dbReference type="EMBL" id="AUW95125.1"/>
    </source>
</evidence>
<accession>A0ABN5H306</accession>
<dbReference type="PROSITE" id="PS51635">
    <property type="entry name" value="PNPLA"/>
    <property type="match status" value="1"/>
</dbReference>
<name>A0ABN5H306_9FIRM</name>
<feature type="active site" description="Nucleophile" evidence="4">
    <location>
        <position position="37"/>
    </location>
</feature>
<dbReference type="PANTHER" id="PTHR14226:SF29">
    <property type="entry name" value="NEUROPATHY TARGET ESTERASE SWS"/>
    <property type="match status" value="1"/>
</dbReference>
<dbReference type="PANTHER" id="PTHR14226">
    <property type="entry name" value="NEUROPATHY TARGET ESTERASE/SWISS CHEESE D.MELANOGASTER"/>
    <property type="match status" value="1"/>
</dbReference>
<proteinExistence type="predicted"/>
<dbReference type="InterPro" id="IPR016035">
    <property type="entry name" value="Acyl_Trfase/lysoPLipase"/>
</dbReference>
<dbReference type="Proteomes" id="UP000325292">
    <property type="component" value="Chromosome"/>
</dbReference>
<sequence length="285" mass="31804">MRAVVLGGGGILGVAAIGILEALEELGMAPDIVVGTSSGALIGALYALGISPTELKDIGLSVRRRDMVWNWRRMGRELLTRHTLAESILDPEPFWSKLYKYFGSQTFADTRLPLFMVTTSLTHRMSVVFGSYIPQTFYRLPHVLWVDGTHQEIFPAARASSAIPGFFPAERVADMILVDGGMTDDFPLDVAQAAGATSAMGLWIDEPVRWQVPTPRPHLLQVLTESLAVTIHHMTVLKKNTVTMPYVMVRLEMDHRADMARIPQIIRRGYEQTMALKEVLVRDYR</sequence>
<feature type="active site" description="Proton acceptor" evidence="4">
    <location>
        <position position="179"/>
    </location>
</feature>
<keyword evidence="1 4" id="KW-0378">Hydrolase</keyword>
<evidence type="ECO:0000256" key="3">
    <source>
        <dbReference type="ARBA" id="ARBA00023098"/>
    </source>
</evidence>
<feature type="short sequence motif" description="GXSXG" evidence="4">
    <location>
        <begin position="35"/>
        <end position="39"/>
    </location>
</feature>
<evidence type="ECO:0000256" key="2">
    <source>
        <dbReference type="ARBA" id="ARBA00022963"/>
    </source>
</evidence>
<organism evidence="6 7">
    <name type="scientific">Sulfobacillus thermotolerans</name>
    <dbReference type="NCBI Taxonomy" id="338644"/>
    <lineage>
        <taxon>Bacteria</taxon>
        <taxon>Bacillati</taxon>
        <taxon>Bacillota</taxon>
        <taxon>Clostridia</taxon>
        <taxon>Eubacteriales</taxon>
        <taxon>Clostridiales Family XVII. Incertae Sedis</taxon>
        <taxon>Sulfobacillus</taxon>
    </lineage>
</organism>